<gene>
    <name evidence="8" type="ORF">BDK51DRAFT_31810</name>
</gene>
<keyword evidence="4" id="KW-0934">Plastid</keyword>
<dbReference type="GO" id="GO:0016020">
    <property type="term" value="C:membrane"/>
    <property type="evidence" value="ECO:0007669"/>
    <property type="project" value="InterPro"/>
</dbReference>
<evidence type="ECO:0000256" key="3">
    <source>
        <dbReference type="ARBA" id="ARBA00022692"/>
    </source>
</evidence>
<name>A0A4P9WJS2_9FUNG</name>
<dbReference type="AlphaFoldDB" id="A0A4P9WJS2"/>
<evidence type="ECO:0000256" key="5">
    <source>
        <dbReference type="ARBA" id="ARBA00022989"/>
    </source>
</evidence>
<accession>A0A4P9WJS2</accession>
<protein>
    <submittedName>
        <fullName evidence="8">Sodium/sulfate symporter</fullName>
    </submittedName>
</protein>
<dbReference type="NCBIfam" id="TIGR00785">
    <property type="entry name" value="dass"/>
    <property type="match status" value="1"/>
</dbReference>
<feature type="transmembrane region" description="Helical" evidence="7">
    <location>
        <begin position="402"/>
        <end position="421"/>
    </location>
</feature>
<keyword evidence="9" id="KW-1185">Reference proteome</keyword>
<feature type="transmembrane region" description="Helical" evidence="7">
    <location>
        <begin position="291"/>
        <end position="308"/>
    </location>
</feature>
<evidence type="ECO:0000256" key="1">
    <source>
        <dbReference type="ARBA" id="ARBA00004478"/>
    </source>
</evidence>
<keyword evidence="5 7" id="KW-1133">Transmembrane helix</keyword>
<organism evidence="8 9">
    <name type="scientific">Blyttiomyces helicus</name>
    <dbReference type="NCBI Taxonomy" id="388810"/>
    <lineage>
        <taxon>Eukaryota</taxon>
        <taxon>Fungi</taxon>
        <taxon>Fungi incertae sedis</taxon>
        <taxon>Chytridiomycota</taxon>
        <taxon>Chytridiomycota incertae sedis</taxon>
        <taxon>Chytridiomycetes</taxon>
        <taxon>Chytridiomycetes incertae sedis</taxon>
        <taxon>Blyttiomyces</taxon>
    </lineage>
</organism>
<evidence type="ECO:0000256" key="4">
    <source>
        <dbReference type="ARBA" id="ARBA00022780"/>
    </source>
</evidence>
<keyword evidence="3 7" id="KW-0812">Transmembrane</keyword>
<keyword evidence="4" id="KW-1001">Plastid inner membrane</keyword>
<dbReference type="InterPro" id="IPR001898">
    <property type="entry name" value="SLC13A/DASS"/>
</dbReference>
<evidence type="ECO:0000256" key="2">
    <source>
        <dbReference type="ARBA" id="ARBA00007349"/>
    </source>
</evidence>
<feature type="transmembrane region" description="Helical" evidence="7">
    <location>
        <begin position="320"/>
        <end position="343"/>
    </location>
</feature>
<feature type="transmembrane region" description="Helical" evidence="7">
    <location>
        <begin position="363"/>
        <end position="390"/>
    </location>
</feature>
<evidence type="ECO:0000313" key="9">
    <source>
        <dbReference type="Proteomes" id="UP000269721"/>
    </source>
</evidence>
<feature type="transmembrane region" description="Helical" evidence="7">
    <location>
        <begin position="27"/>
        <end position="56"/>
    </location>
</feature>
<comment type="similarity">
    <text evidence="2">Belongs to the SLC13A/DASS transporter (TC 2.A.47) family. DIT1 subfamily.</text>
</comment>
<feature type="transmembrane region" description="Helical" evidence="7">
    <location>
        <begin position="212"/>
        <end position="234"/>
    </location>
</feature>
<feature type="transmembrane region" description="Helical" evidence="7">
    <location>
        <begin position="441"/>
        <end position="463"/>
    </location>
</feature>
<dbReference type="GO" id="GO:0022857">
    <property type="term" value="F:transmembrane transporter activity"/>
    <property type="evidence" value="ECO:0007669"/>
    <property type="project" value="InterPro"/>
</dbReference>
<comment type="subcellular location">
    <subcellularLocation>
        <location evidence="1">Plastid</location>
        <location evidence="1">Chloroplast inner membrane</location>
        <topology evidence="1">Multi-pass membrane protein</topology>
    </subcellularLocation>
</comment>
<evidence type="ECO:0000256" key="7">
    <source>
        <dbReference type="SAM" id="Phobius"/>
    </source>
</evidence>
<dbReference type="EMBL" id="KZ995089">
    <property type="protein sequence ID" value="RKO91390.1"/>
    <property type="molecule type" value="Genomic_DNA"/>
</dbReference>
<evidence type="ECO:0000313" key="8">
    <source>
        <dbReference type="EMBL" id="RKO91390.1"/>
    </source>
</evidence>
<reference evidence="9" key="1">
    <citation type="journal article" date="2018" name="Nat. Microbiol.">
        <title>Leveraging single-cell genomics to expand the fungal tree of life.</title>
        <authorList>
            <person name="Ahrendt S.R."/>
            <person name="Quandt C.A."/>
            <person name="Ciobanu D."/>
            <person name="Clum A."/>
            <person name="Salamov A."/>
            <person name="Andreopoulos B."/>
            <person name="Cheng J.F."/>
            <person name="Woyke T."/>
            <person name="Pelin A."/>
            <person name="Henrissat B."/>
            <person name="Reynolds N.K."/>
            <person name="Benny G.L."/>
            <person name="Smith M.E."/>
            <person name="James T.Y."/>
            <person name="Grigoriev I.V."/>
        </authorList>
    </citation>
    <scope>NUCLEOTIDE SEQUENCE [LARGE SCALE GENOMIC DNA]</scope>
</reference>
<evidence type="ECO:0000256" key="6">
    <source>
        <dbReference type="ARBA" id="ARBA00023136"/>
    </source>
</evidence>
<dbReference type="Proteomes" id="UP000269721">
    <property type="component" value="Unassembled WGS sequence"/>
</dbReference>
<proteinExistence type="inferred from homology"/>
<sequence>MHIRLLVGMSETPDAGDPDLTPTAFHLLSVFLTVILALVLSDIPISVLVALALVILSVTRSFECVTEGGGTVECRLFSKPLSWLVLFAFQLGKTVELSGLGRRVSLYLVKYLGSSLLGLGYSIFLSEFVLGPFIPSNTARGGGIVMPVVMSMTKVLSSTPSTSPATGQFLILCGSHANLLISSFFLTATVANPLIASTATATWGHAAIDFDFVSWFLGAIVPGGIVVVILPIFFKWVTKAKYNPADVVGQIDAQLDALGPLTLAEKQLGFVLVGCLLLWMTGSSTGIPETWVAMTGLVVLLLLGTVSWDEVVSNSKAWDAFFWLSGMVLMAEQVSSLGISRFIGQHCARMLATAEVSPVSASLLLGLLYFFSMYIFSSITAHIVAFVGPFMEAAKVLGCPPYLVTAILAYFSATSACLTNFSSGPPVIYFGQGYITQARWFVIGLAVAGISISVFFTVGLAWWKVLGFF</sequence>
<dbReference type="PANTHER" id="PTHR42826">
    <property type="entry name" value="DICARBOXYLATE TRANSPORTER 2.1, CHLOROPLASTIC"/>
    <property type="match status" value="1"/>
</dbReference>
<keyword evidence="6 7" id="KW-0472">Membrane</keyword>
<dbReference type="OrthoDB" id="1695362at2759"/>
<dbReference type="Pfam" id="PF00939">
    <property type="entry name" value="Na_sulph_symp"/>
    <property type="match status" value="1"/>
</dbReference>
<dbReference type="InterPro" id="IPR030676">
    <property type="entry name" value="CitT-rel"/>
</dbReference>
<feature type="transmembrane region" description="Helical" evidence="7">
    <location>
        <begin position="111"/>
        <end position="134"/>
    </location>
</feature>